<dbReference type="SUPFAM" id="SSF52540">
    <property type="entry name" value="P-loop containing nucleoside triphosphate hydrolases"/>
    <property type="match status" value="2"/>
</dbReference>
<keyword evidence="2" id="KW-0067">ATP-binding</keyword>
<dbReference type="NCBIfam" id="TIGR01448">
    <property type="entry name" value="recD_rel"/>
    <property type="match status" value="1"/>
</dbReference>
<dbReference type="InterPro" id="IPR006345">
    <property type="entry name" value="RecD2"/>
</dbReference>
<dbReference type="InterPro" id="IPR003593">
    <property type="entry name" value="AAA+_ATPase"/>
</dbReference>
<proteinExistence type="inferred from homology"/>
<dbReference type="Pfam" id="PF14490">
    <property type="entry name" value="HHH_RecD2"/>
    <property type="match status" value="1"/>
</dbReference>
<dbReference type="Pfam" id="PF13538">
    <property type="entry name" value="UvrD_C_2"/>
    <property type="match status" value="1"/>
</dbReference>
<dbReference type="Gene3D" id="1.10.10.2220">
    <property type="match status" value="1"/>
</dbReference>
<dbReference type="HOGENOM" id="CLU_007524_0_2_7"/>
<keyword evidence="7" id="KW-1185">Reference proteome</keyword>
<dbReference type="SMART" id="SM00278">
    <property type="entry name" value="HhH1"/>
    <property type="match status" value="3"/>
</dbReference>
<dbReference type="GO" id="GO:0008854">
    <property type="term" value="F:exodeoxyribonuclease V activity"/>
    <property type="evidence" value="ECO:0007669"/>
    <property type="project" value="UniProtKB-EC"/>
</dbReference>
<evidence type="ECO:0000313" key="7">
    <source>
        <dbReference type="Proteomes" id="UP000001880"/>
    </source>
</evidence>
<sequence length="768" mass="83860">MAGSPGNGPRTERHRQRRTPVADDPAQTGSVVEGTLTRIVYENADTHWTVARVRVGDDEAGTTRDPAARAEGEITVVGSMVGVAPGTPLRLRGTWEQHNSYGRQFRVHSYQARMPETIAGLERYLGSGEFRGIGPELAKRIVEHFGLEALSVIEKAPKRLQEVDGIGAARAEKIAEAWTAQRDVHDVMVFLRGYGVTASQAARIHKRYGNRAEAIVRENPYRLALDIWGIGFKTADSIAQNLGMARDAPERLEAGLIHVLGKLAEDGHVHVPEPNLLDTAAGILEVDAMLLPEALDRLETSQLVVCEALGDRGTCVSLTFLWQHESDAAARYAALVETPMRPRKLDLDQALAAFEAEAELALTAEQRRAALAAVMDKSVVLTGGPGVGKTTIVRAIVFLFERLGRSVTLAAPTGRAAKRLAESTARDAATIHRLLEFQPAGGGFFRSADNPLDSDVVIIDETSMVDIALLAALLDAMPASAQLVLVGDIDQLPSVGPGAVLADLIASRAATVVRLTEIFRQARESRIVMAAHEINSGMVPQLAPPQGTSAHRSDFYFISREQPVRARETIVDLVAERIPEAFGFDPLADIQVLCPVHRGELGTIALNRALQERLTPAVDEQHQVTRGERSYRVGDKVMQLENDYDRGVFNGDIGVIFEIAGERKKVLVDYMDGRVVGYEARDLDQLTHAYAISVHKSQGSEYPVVVLPLATQHYIMLQRNLLYTAVTRGKSLVVIVGSAKAVRRAVENQTNTARWTWLAERIREQLGE</sequence>
<dbReference type="GO" id="GO:0009338">
    <property type="term" value="C:exodeoxyribonuclease V complex"/>
    <property type="evidence" value="ECO:0007669"/>
    <property type="project" value="TreeGrafter"/>
</dbReference>
<dbReference type="InterPro" id="IPR029493">
    <property type="entry name" value="RecD2-like_HHH"/>
</dbReference>
<dbReference type="Proteomes" id="UP000001880">
    <property type="component" value="Chromosome"/>
</dbReference>
<dbReference type="AlphaFoldDB" id="D0LH80"/>
<evidence type="ECO:0000259" key="5">
    <source>
        <dbReference type="SMART" id="SM00382"/>
    </source>
</evidence>
<reference evidence="6 7" key="1">
    <citation type="journal article" date="2010" name="Stand. Genomic Sci.">
        <title>Complete genome sequence of Haliangium ochraceum type strain (SMP-2).</title>
        <authorList>
            <consortium name="US DOE Joint Genome Institute (JGI-PGF)"/>
            <person name="Ivanova N."/>
            <person name="Daum C."/>
            <person name="Lang E."/>
            <person name="Abt B."/>
            <person name="Kopitz M."/>
            <person name="Saunders E."/>
            <person name="Lapidus A."/>
            <person name="Lucas S."/>
            <person name="Glavina Del Rio T."/>
            <person name="Nolan M."/>
            <person name="Tice H."/>
            <person name="Copeland A."/>
            <person name="Cheng J.F."/>
            <person name="Chen F."/>
            <person name="Bruce D."/>
            <person name="Goodwin L."/>
            <person name="Pitluck S."/>
            <person name="Mavromatis K."/>
            <person name="Pati A."/>
            <person name="Mikhailova N."/>
            <person name="Chen A."/>
            <person name="Palaniappan K."/>
            <person name="Land M."/>
            <person name="Hauser L."/>
            <person name="Chang Y.J."/>
            <person name="Jeffries C.D."/>
            <person name="Detter J.C."/>
            <person name="Brettin T."/>
            <person name="Rohde M."/>
            <person name="Goker M."/>
            <person name="Bristow J."/>
            <person name="Markowitz V."/>
            <person name="Eisen J.A."/>
            <person name="Hugenholtz P."/>
            <person name="Kyrpides N.C."/>
            <person name="Klenk H.P."/>
        </authorList>
    </citation>
    <scope>NUCLEOTIDE SEQUENCE [LARGE SCALE GENOMIC DNA]</scope>
    <source>
        <strain evidence="7">DSM 14365 / CIP 107738 / JCM 11303 / AJ 13395 / SMP-2</strain>
    </source>
</reference>
<dbReference type="InterPro" id="IPR050534">
    <property type="entry name" value="Coronavir_polyprotein_1ab"/>
</dbReference>
<dbReference type="CDD" id="cd18809">
    <property type="entry name" value="SF1_C_RecD"/>
    <property type="match status" value="1"/>
</dbReference>
<evidence type="ECO:0000259" key="4">
    <source>
        <dbReference type="SMART" id="SM00278"/>
    </source>
</evidence>
<dbReference type="InterPro" id="IPR041451">
    <property type="entry name" value="RecD2_SH13"/>
</dbReference>
<feature type="region of interest" description="Disordered" evidence="3">
    <location>
        <begin position="1"/>
        <end position="28"/>
    </location>
</feature>
<dbReference type="Pfam" id="PF14520">
    <property type="entry name" value="HHH_5"/>
    <property type="match status" value="1"/>
</dbReference>
<dbReference type="Pfam" id="PF13604">
    <property type="entry name" value="AAA_30"/>
    <property type="match status" value="1"/>
</dbReference>
<dbReference type="InterPro" id="IPR010994">
    <property type="entry name" value="RuvA_2-like"/>
</dbReference>
<dbReference type="InterPro" id="IPR027785">
    <property type="entry name" value="UvrD-like_helicase_C"/>
</dbReference>
<dbReference type="PANTHER" id="PTHR43788:SF6">
    <property type="entry name" value="DNA HELICASE B"/>
    <property type="match status" value="1"/>
</dbReference>
<name>D0LH80_HALO1</name>
<protein>
    <submittedName>
        <fullName evidence="6">Helicase, RecD/TraA family</fullName>
        <ecNumber evidence="6">3.1.11.5</ecNumber>
    </submittedName>
</protein>
<dbReference type="GO" id="GO:0043139">
    <property type="term" value="F:5'-3' DNA helicase activity"/>
    <property type="evidence" value="ECO:0007669"/>
    <property type="project" value="InterPro"/>
</dbReference>
<evidence type="ECO:0000256" key="3">
    <source>
        <dbReference type="SAM" id="MobiDB-lite"/>
    </source>
</evidence>
<dbReference type="Gene3D" id="2.30.30.940">
    <property type="match status" value="1"/>
</dbReference>
<dbReference type="InterPro" id="IPR027417">
    <property type="entry name" value="P-loop_NTPase"/>
</dbReference>
<dbReference type="SMART" id="SM00382">
    <property type="entry name" value="AAA"/>
    <property type="match status" value="1"/>
</dbReference>
<accession>D0LH80</accession>
<dbReference type="GO" id="GO:0003677">
    <property type="term" value="F:DNA binding"/>
    <property type="evidence" value="ECO:0007669"/>
    <property type="project" value="InterPro"/>
</dbReference>
<dbReference type="SUPFAM" id="SSF47781">
    <property type="entry name" value="RuvA domain 2-like"/>
    <property type="match status" value="1"/>
</dbReference>
<dbReference type="OrthoDB" id="9763659at2"/>
<dbReference type="KEGG" id="hoh:Hoch_5748"/>
<feature type="domain" description="Helix-hairpin-helix DNA-binding motif class 1" evidence="4">
    <location>
        <begin position="222"/>
        <end position="241"/>
    </location>
</feature>
<dbReference type="eggNOG" id="COG0507">
    <property type="taxonomic scope" value="Bacteria"/>
</dbReference>
<dbReference type="GO" id="GO:0006310">
    <property type="term" value="P:DNA recombination"/>
    <property type="evidence" value="ECO:0007669"/>
    <property type="project" value="InterPro"/>
</dbReference>
<dbReference type="EC" id="3.1.11.5" evidence="6"/>
<dbReference type="InterPro" id="IPR055446">
    <property type="entry name" value="RecD2_N_OB"/>
</dbReference>
<dbReference type="GO" id="GO:0005524">
    <property type="term" value="F:ATP binding"/>
    <property type="evidence" value="ECO:0007669"/>
    <property type="project" value="UniProtKB-KW"/>
</dbReference>
<feature type="domain" description="Helix-hairpin-helix DNA-binding motif class 1" evidence="4">
    <location>
        <begin position="129"/>
        <end position="144"/>
    </location>
</feature>
<dbReference type="Pfam" id="PF23139">
    <property type="entry name" value="OB_YrrC"/>
    <property type="match status" value="1"/>
</dbReference>
<keyword evidence="1" id="KW-0547">Nucleotide-binding</keyword>
<dbReference type="HAMAP" id="MF_01488">
    <property type="entry name" value="RecD2"/>
    <property type="match status" value="1"/>
</dbReference>
<dbReference type="Gene3D" id="3.40.50.300">
    <property type="entry name" value="P-loop containing nucleotide triphosphate hydrolases"/>
    <property type="match status" value="2"/>
</dbReference>
<feature type="domain" description="Helix-hairpin-helix DNA-binding motif class 1" evidence="4">
    <location>
        <begin position="158"/>
        <end position="177"/>
    </location>
</feature>
<dbReference type="GO" id="GO:0006281">
    <property type="term" value="P:DNA repair"/>
    <property type="evidence" value="ECO:0007669"/>
    <property type="project" value="InterPro"/>
</dbReference>
<dbReference type="PANTHER" id="PTHR43788">
    <property type="entry name" value="DNA2/NAM7 HELICASE FAMILY MEMBER"/>
    <property type="match status" value="1"/>
</dbReference>
<feature type="domain" description="AAA+ ATPase" evidence="5">
    <location>
        <begin position="375"/>
        <end position="519"/>
    </location>
</feature>
<evidence type="ECO:0000256" key="2">
    <source>
        <dbReference type="ARBA" id="ARBA00022840"/>
    </source>
</evidence>
<dbReference type="InterPro" id="IPR003583">
    <property type="entry name" value="Hlx-hairpin-Hlx_DNA-bd_motif"/>
</dbReference>
<keyword evidence="6" id="KW-0347">Helicase</keyword>
<dbReference type="STRING" id="502025.Hoch_5748"/>
<dbReference type="Pfam" id="PF18335">
    <property type="entry name" value="SH3_13"/>
    <property type="match status" value="1"/>
</dbReference>
<dbReference type="EMBL" id="CP001804">
    <property type="protein sequence ID" value="ACY18225.1"/>
    <property type="molecule type" value="Genomic_DNA"/>
</dbReference>
<dbReference type="GO" id="GO:0017116">
    <property type="term" value="F:single-stranded DNA helicase activity"/>
    <property type="evidence" value="ECO:0007669"/>
    <property type="project" value="TreeGrafter"/>
</dbReference>
<dbReference type="Gene3D" id="1.10.150.20">
    <property type="entry name" value="5' to 3' exonuclease, C-terminal subdomain"/>
    <property type="match status" value="1"/>
</dbReference>
<evidence type="ECO:0000313" key="6">
    <source>
        <dbReference type="EMBL" id="ACY18225.1"/>
    </source>
</evidence>
<dbReference type="CDD" id="cd17933">
    <property type="entry name" value="DEXSc_RecD-like"/>
    <property type="match status" value="1"/>
</dbReference>
<organism evidence="6 7">
    <name type="scientific">Haliangium ochraceum (strain DSM 14365 / JCM 11303 / SMP-2)</name>
    <dbReference type="NCBI Taxonomy" id="502025"/>
    <lineage>
        <taxon>Bacteria</taxon>
        <taxon>Pseudomonadati</taxon>
        <taxon>Myxococcota</taxon>
        <taxon>Polyangia</taxon>
        <taxon>Haliangiales</taxon>
        <taxon>Kofleriaceae</taxon>
        <taxon>Haliangium</taxon>
    </lineage>
</organism>
<evidence type="ECO:0000256" key="1">
    <source>
        <dbReference type="ARBA" id="ARBA00022741"/>
    </source>
</evidence>
<keyword evidence="6" id="KW-0378">Hydrolase</keyword>
<gene>
    <name evidence="6" type="ordered locus">Hoch_5748</name>
</gene>
<dbReference type="RefSeq" id="WP_012830817.1">
    <property type="nucleotide sequence ID" value="NC_013440.1"/>
</dbReference>